<organism evidence="2 3">
    <name type="scientific">Liparis tanakae</name>
    <name type="common">Tanaka's snailfish</name>
    <dbReference type="NCBI Taxonomy" id="230148"/>
    <lineage>
        <taxon>Eukaryota</taxon>
        <taxon>Metazoa</taxon>
        <taxon>Chordata</taxon>
        <taxon>Craniata</taxon>
        <taxon>Vertebrata</taxon>
        <taxon>Euteleostomi</taxon>
        <taxon>Actinopterygii</taxon>
        <taxon>Neopterygii</taxon>
        <taxon>Teleostei</taxon>
        <taxon>Neoteleostei</taxon>
        <taxon>Acanthomorphata</taxon>
        <taxon>Eupercaria</taxon>
        <taxon>Perciformes</taxon>
        <taxon>Cottioidei</taxon>
        <taxon>Cottales</taxon>
        <taxon>Liparidae</taxon>
        <taxon>Liparis</taxon>
    </lineage>
</organism>
<evidence type="ECO:0000313" key="2">
    <source>
        <dbReference type="EMBL" id="TNN37975.1"/>
    </source>
</evidence>
<feature type="region of interest" description="Disordered" evidence="1">
    <location>
        <begin position="76"/>
        <end position="109"/>
    </location>
</feature>
<evidence type="ECO:0000256" key="1">
    <source>
        <dbReference type="SAM" id="MobiDB-lite"/>
    </source>
</evidence>
<reference evidence="2 3" key="1">
    <citation type="submission" date="2019-03" db="EMBL/GenBank/DDBJ databases">
        <title>First draft genome of Liparis tanakae, snailfish: a comprehensive survey of snailfish specific genes.</title>
        <authorList>
            <person name="Kim W."/>
            <person name="Song I."/>
            <person name="Jeong J.-H."/>
            <person name="Kim D."/>
            <person name="Kim S."/>
            <person name="Ryu S."/>
            <person name="Song J.Y."/>
            <person name="Lee S.K."/>
        </authorList>
    </citation>
    <scope>NUCLEOTIDE SEQUENCE [LARGE SCALE GENOMIC DNA]</scope>
    <source>
        <tissue evidence="2">Muscle</tissue>
    </source>
</reference>
<sequence>MAMDRDAASLLRFWCRVSVAHGVLPLNSSACGARGTGSTSGGVKKYKKTDWLEREKYLGGGGGGGASEVFTALSSQRRLRPPPACGPGGGAMAVTKSDDDALQTDAALH</sequence>
<gene>
    <name evidence="2" type="ORF">EYF80_051854</name>
</gene>
<proteinExistence type="predicted"/>
<keyword evidence="3" id="KW-1185">Reference proteome</keyword>
<dbReference type="Proteomes" id="UP000314294">
    <property type="component" value="Unassembled WGS sequence"/>
</dbReference>
<accession>A0A4Z2FAL0</accession>
<dbReference type="EMBL" id="SRLO01001420">
    <property type="protein sequence ID" value="TNN37975.1"/>
    <property type="molecule type" value="Genomic_DNA"/>
</dbReference>
<protein>
    <submittedName>
        <fullName evidence="2">Uncharacterized protein</fullName>
    </submittedName>
</protein>
<dbReference type="AlphaFoldDB" id="A0A4Z2FAL0"/>
<comment type="caution">
    <text evidence="2">The sequence shown here is derived from an EMBL/GenBank/DDBJ whole genome shotgun (WGS) entry which is preliminary data.</text>
</comment>
<evidence type="ECO:0000313" key="3">
    <source>
        <dbReference type="Proteomes" id="UP000314294"/>
    </source>
</evidence>
<name>A0A4Z2FAL0_9TELE</name>